<evidence type="ECO:0000259" key="3">
    <source>
        <dbReference type="Pfam" id="PF00685"/>
    </source>
</evidence>
<proteinExistence type="inferred from homology"/>
<dbReference type="AlphaFoldDB" id="A0A6A4XC30"/>
<dbReference type="InterPro" id="IPR000863">
    <property type="entry name" value="Sulfotransferase_dom"/>
</dbReference>
<feature type="domain" description="Sulfotransferase" evidence="3">
    <location>
        <begin position="196"/>
        <end position="309"/>
    </location>
</feature>
<reference evidence="4 5" key="1">
    <citation type="submission" date="2019-07" db="EMBL/GenBank/DDBJ databases">
        <title>Draft genome assembly of a fouling barnacle, Amphibalanus amphitrite (Darwin, 1854): The first reference genome for Thecostraca.</title>
        <authorList>
            <person name="Kim W."/>
        </authorList>
    </citation>
    <scope>NUCLEOTIDE SEQUENCE [LARGE SCALE GENOMIC DNA]</scope>
    <source>
        <strain evidence="4">SNU_AA5</strain>
        <tissue evidence="4">Soma without cirri and trophi</tissue>
    </source>
</reference>
<evidence type="ECO:0000256" key="2">
    <source>
        <dbReference type="SAM" id="Phobius"/>
    </source>
</evidence>
<keyword evidence="2" id="KW-1133">Transmembrane helix</keyword>
<keyword evidence="2" id="KW-0472">Membrane</keyword>
<dbReference type="OrthoDB" id="5985073at2759"/>
<accession>A0A6A4XC30</accession>
<dbReference type="EMBL" id="VIIS01000206">
    <property type="protein sequence ID" value="KAF0311902.1"/>
    <property type="molecule type" value="Genomic_DNA"/>
</dbReference>
<name>A0A6A4XC30_AMPAM</name>
<keyword evidence="5" id="KW-1185">Reference proteome</keyword>
<dbReference type="Gene3D" id="3.40.50.300">
    <property type="entry name" value="P-loop containing nucleotide triphosphate hydrolases"/>
    <property type="match status" value="1"/>
</dbReference>
<comment type="similarity">
    <text evidence="1">Belongs to the WSCD family.</text>
</comment>
<gene>
    <name evidence="4" type="primary">Wscd1_0</name>
    <name evidence="4" type="ORF">FJT64_017300</name>
</gene>
<dbReference type="InterPro" id="IPR027417">
    <property type="entry name" value="P-loop_NTPase"/>
</dbReference>
<dbReference type="Pfam" id="PF00685">
    <property type="entry name" value="Sulfotransfer_1"/>
    <property type="match status" value="1"/>
</dbReference>
<feature type="transmembrane region" description="Helical" evidence="2">
    <location>
        <begin position="52"/>
        <end position="71"/>
    </location>
</feature>
<sequence length="381" mass="42805">MLKAAEIAPFLRKKTVRFADDEHLLLPPHSRLMPAVLERRISRGRRLRLPGVLLRLMPLLVLLVLTTALLLHSGSSRPVRVRVGPVRPAAPSYTTWLAGLSPELAAPARLQRTVLFRDEPVRFNDSAPAHVPWPSDPDCRNFVTSGATWLRYLIEGSTGIFTGSVHHFTELYDKGLLGELAPETDGSTLVQQTHRGPYVGDQHGHTDDVPLALEFKVPKVVLLLRNPYRALVHARGLEAGHRDDLPPSRLVRGTRWHQFVRLQLQQWLFKVQLTLGISERVHVVHYEELQANPEAALLAVLEFLELSAPDRARLDCLSAHGDGPTRRGLDAAVAVEFAFREPELRRLVDKHIEAAEELLEEHTARLPLEKYELYGAEGRPP</sequence>
<evidence type="ECO:0000256" key="1">
    <source>
        <dbReference type="ARBA" id="ARBA00010236"/>
    </source>
</evidence>
<protein>
    <submittedName>
        <fullName evidence="4">WSC domain-containing protein 1</fullName>
    </submittedName>
</protein>
<dbReference type="SUPFAM" id="SSF52540">
    <property type="entry name" value="P-loop containing nucleoside triphosphate hydrolases"/>
    <property type="match status" value="1"/>
</dbReference>
<dbReference type="PANTHER" id="PTHR45964">
    <property type="entry name" value="WSCD FAMILY MEMBER CG9164"/>
    <property type="match status" value="1"/>
</dbReference>
<keyword evidence="2" id="KW-0812">Transmembrane</keyword>
<evidence type="ECO:0000313" key="5">
    <source>
        <dbReference type="Proteomes" id="UP000440578"/>
    </source>
</evidence>
<comment type="caution">
    <text evidence="4">The sequence shown here is derived from an EMBL/GenBank/DDBJ whole genome shotgun (WGS) entry which is preliminary data.</text>
</comment>
<dbReference type="GO" id="GO:0008146">
    <property type="term" value="F:sulfotransferase activity"/>
    <property type="evidence" value="ECO:0007669"/>
    <property type="project" value="InterPro"/>
</dbReference>
<organism evidence="4 5">
    <name type="scientific">Amphibalanus amphitrite</name>
    <name type="common">Striped barnacle</name>
    <name type="synonym">Balanus amphitrite</name>
    <dbReference type="NCBI Taxonomy" id="1232801"/>
    <lineage>
        <taxon>Eukaryota</taxon>
        <taxon>Metazoa</taxon>
        <taxon>Ecdysozoa</taxon>
        <taxon>Arthropoda</taxon>
        <taxon>Crustacea</taxon>
        <taxon>Multicrustacea</taxon>
        <taxon>Cirripedia</taxon>
        <taxon>Thoracica</taxon>
        <taxon>Thoracicalcarea</taxon>
        <taxon>Balanomorpha</taxon>
        <taxon>Balanoidea</taxon>
        <taxon>Balanidae</taxon>
        <taxon>Amphibalaninae</taxon>
        <taxon>Amphibalanus</taxon>
    </lineage>
</organism>
<dbReference type="PANTHER" id="PTHR45964:SF9">
    <property type="entry name" value="SULFOTRANSFERASE"/>
    <property type="match status" value="1"/>
</dbReference>
<dbReference type="Proteomes" id="UP000440578">
    <property type="component" value="Unassembled WGS sequence"/>
</dbReference>
<evidence type="ECO:0000313" key="4">
    <source>
        <dbReference type="EMBL" id="KAF0311902.1"/>
    </source>
</evidence>
<dbReference type="InterPro" id="IPR051589">
    <property type="entry name" value="Sialate-O-sulfotransferase"/>
</dbReference>